<dbReference type="Proteomes" id="UP000285430">
    <property type="component" value="Unassembled WGS sequence"/>
</dbReference>
<dbReference type="EMBL" id="QUTG01004187">
    <property type="protein sequence ID" value="RHY88959.1"/>
    <property type="molecule type" value="Genomic_DNA"/>
</dbReference>
<feature type="compositionally biased region" description="Polar residues" evidence="1">
    <location>
        <begin position="1"/>
        <end position="21"/>
    </location>
</feature>
<feature type="region of interest" description="Disordered" evidence="1">
    <location>
        <begin position="1"/>
        <end position="29"/>
    </location>
</feature>
<dbReference type="Proteomes" id="UP000285712">
    <property type="component" value="Unassembled WGS sequence"/>
</dbReference>
<organism evidence="3 4">
    <name type="scientific">Aphanomyces astaci</name>
    <name type="common">Crayfish plague agent</name>
    <dbReference type="NCBI Taxonomy" id="112090"/>
    <lineage>
        <taxon>Eukaryota</taxon>
        <taxon>Sar</taxon>
        <taxon>Stramenopiles</taxon>
        <taxon>Oomycota</taxon>
        <taxon>Saprolegniomycetes</taxon>
        <taxon>Saprolegniales</taxon>
        <taxon>Verrucalvaceae</taxon>
        <taxon>Aphanomyces</taxon>
    </lineage>
</organism>
<dbReference type="AlphaFoldDB" id="A0A3R7C498"/>
<protein>
    <submittedName>
        <fullName evidence="3">Uncharacterized protein</fullName>
    </submittedName>
</protein>
<proteinExistence type="predicted"/>
<evidence type="ECO:0000313" key="2">
    <source>
        <dbReference type="EMBL" id="RHY88959.1"/>
    </source>
</evidence>
<evidence type="ECO:0000313" key="5">
    <source>
        <dbReference type="Proteomes" id="UP000285712"/>
    </source>
</evidence>
<reference evidence="4 5" key="1">
    <citation type="submission" date="2018-08" db="EMBL/GenBank/DDBJ databases">
        <title>Aphanomyces genome sequencing and annotation.</title>
        <authorList>
            <person name="Minardi D."/>
            <person name="Oidtmann B."/>
            <person name="Van Der Giezen M."/>
            <person name="Studholme D.J."/>
        </authorList>
    </citation>
    <scope>NUCLEOTIDE SEQUENCE [LARGE SCALE GENOMIC DNA]</scope>
    <source>
        <strain evidence="3 4">Da</strain>
        <strain evidence="2 5">Sv</strain>
    </source>
</reference>
<evidence type="ECO:0000313" key="4">
    <source>
        <dbReference type="Proteomes" id="UP000285430"/>
    </source>
</evidence>
<name>A0A3R7C498_APHAT</name>
<comment type="caution">
    <text evidence="3">The sequence shown here is derived from an EMBL/GenBank/DDBJ whole genome shotgun (WGS) entry which is preliminary data.</text>
</comment>
<accession>A0A3R7C498</accession>
<sequence>MTTHPVTSKNATKVPQQNQSPEEAETSLLPGYVEAATGIPKSNLGRWDNQATKPLAVDGTSKRFNLDGAGRPEQMPDTAALAAFVRKLRDAERTETCTHLVNYHKSYHRAWLDCYLANKNCGYQSLLKLI</sequence>
<dbReference type="EMBL" id="QUTH01000752">
    <property type="protein sequence ID" value="RHZ32953.1"/>
    <property type="molecule type" value="Genomic_DNA"/>
</dbReference>
<evidence type="ECO:0000313" key="3">
    <source>
        <dbReference type="EMBL" id="RHZ32953.1"/>
    </source>
</evidence>
<evidence type="ECO:0000256" key="1">
    <source>
        <dbReference type="SAM" id="MobiDB-lite"/>
    </source>
</evidence>
<gene>
    <name evidence="2" type="ORF">DYB35_009127</name>
    <name evidence="3" type="ORF">DYB37_011140</name>
</gene>